<reference evidence="2" key="1">
    <citation type="submission" date="2017-09" db="EMBL/GenBank/DDBJ databases">
        <authorList>
            <person name="Varghese N."/>
            <person name="Submissions S."/>
        </authorList>
    </citation>
    <scope>NUCLEOTIDE SEQUENCE [LARGE SCALE GENOMIC DNA]</scope>
    <source>
        <strain evidence="2">CGMCC 1.12803</strain>
    </source>
</reference>
<evidence type="ECO:0000313" key="1">
    <source>
        <dbReference type="EMBL" id="SOD17769.1"/>
    </source>
</evidence>
<keyword evidence="2" id="KW-1185">Reference proteome</keyword>
<name>A0A286A793_9SPHI</name>
<accession>A0A286A793</accession>
<dbReference type="RefSeq" id="WP_097132522.1">
    <property type="nucleotide sequence ID" value="NZ_OCMT01000003.1"/>
</dbReference>
<dbReference type="EMBL" id="OCMT01000003">
    <property type="protein sequence ID" value="SOD17769.1"/>
    <property type="molecule type" value="Genomic_DNA"/>
</dbReference>
<dbReference type="AlphaFoldDB" id="A0A286A793"/>
<organism evidence="1 2">
    <name type="scientific">Pedobacter xixiisoli</name>
    <dbReference type="NCBI Taxonomy" id="1476464"/>
    <lineage>
        <taxon>Bacteria</taxon>
        <taxon>Pseudomonadati</taxon>
        <taxon>Bacteroidota</taxon>
        <taxon>Sphingobacteriia</taxon>
        <taxon>Sphingobacteriales</taxon>
        <taxon>Sphingobacteriaceae</taxon>
        <taxon>Pedobacter</taxon>
    </lineage>
</organism>
<dbReference type="Proteomes" id="UP000219281">
    <property type="component" value="Unassembled WGS sequence"/>
</dbReference>
<gene>
    <name evidence="1" type="ORF">SAMN06297358_2678</name>
</gene>
<sequence length="119" mass="14472">MENIEREFTEYLYNRYVDAVRNDKYTAEQIYDDLLRRCVYNLPSRKYSRIRRYARELVKKITLAKKNGISGKLLFVGEEGKREFEEVIEQYRQSLIEQGLPEETIDRWVIDKKKYYGND</sequence>
<evidence type="ECO:0000313" key="2">
    <source>
        <dbReference type="Proteomes" id="UP000219281"/>
    </source>
</evidence>
<proteinExistence type="predicted"/>
<protein>
    <submittedName>
        <fullName evidence="1">Uncharacterized protein</fullName>
    </submittedName>
</protein>
<dbReference type="OrthoDB" id="123188at117747"/>